<evidence type="ECO:0000313" key="1">
    <source>
        <dbReference type="EMBL" id="GFY18543.1"/>
    </source>
</evidence>
<accession>A0A8X6T4N4</accession>
<sequence length="204" mass="23008">MFEILGVRDVTLIYKGKGVVIESLRTAALLYTISQPIKEDNLESITLHCLNIELNKAVYNGGSQTDGIRGNLRDTQAVVTRYDLLFSSIEKKYIKRKCKKVVATAKSYIEFILPQTLNFLKTTAGNFMSANPSTMTLVQKLLFMIVISSILLVLFCSTEAAPPPADYAYEVEVDPQIACSLLKTYVRRDKFSVREDYVYLKHCT</sequence>
<evidence type="ECO:0000313" key="2">
    <source>
        <dbReference type="Proteomes" id="UP000887159"/>
    </source>
</evidence>
<dbReference type="AlphaFoldDB" id="A0A8X6T4N4"/>
<dbReference type="Proteomes" id="UP000887159">
    <property type="component" value="Unassembled WGS sequence"/>
</dbReference>
<comment type="caution">
    <text evidence="1">The sequence shown here is derived from an EMBL/GenBank/DDBJ whole genome shotgun (WGS) entry which is preliminary data.</text>
</comment>
<gene>
    <name evidence="1" type="primary">NCL1_41936</name>
    <name evidence="1" type="ORF">TNCV_2397691</name>
</gene>
<keyword evidence="2" id="KW-1185">Reference proteome</keyword>
<dbReference type="EMBL" id="BMAU01021349">
    <property type="protein sequence ID" value="GFY18543.1"/>
    <property type="molecule type" value="Genomic_DNA"/>
</dbReference>
<name>A0A8X6T4N4_TRICX</name>
<proteinExistence type="predicted"/>
<protein>
    <submittedName>
        <fullName evidence="1">Uncharacterized protein</fullName>
    </submittedName>
</protein>
<organism evidence="1 2">
    <name type="scientific">Trichonephila clavipes</name>
    <name type="common">Golden silk orbweaver</name>
    <name type="synonym">Nephila clavipes</name>
    <dbReference type="NCBI Taxonomy" id="2585209"/>
    <lineage>
        <taxon>Eukaryota</taxon>
        <taxon>Metazoa</taxon>
        <taxon>Ecdysozoa</taxon>
        <taxon>Arthropoda</taxon>
        <taxon>Chelicerata</taxon>
        <taxon>Arachnida</taxon>
        <taxon>Araneae</taxon>
        <taxon>Araneomorphae</taxon>
        <taxon>Entelegynae</taxon>
        <taxon>Araneoidea</taxon>
        <taxon>Nephilidae</taxon>
        <taxon>Trichonephila</taxon>
    </lineage>
</organism>
<reference evidence="1" key="1">
    <citation type="submission" date="2020-08" db="EMBL/GenBank/DDBJ databases">
        <title>Multicomponent nature underlies the extraordinary mechanical properties of spider dragline silk.</title>
        <authorList>
            <person name="Kono N."/>
            <person name="Nakamura H."/>
            <person name="Mori M."/>
            <person name="Yoshida Y."/>
            <person name="Ohtoshi R."/>
            <person name="Malay A.D."/>
            <person name="Moran D.A.P."/>
            <person name="Tomita M."/>
            <person name="Numata K."/>
            <person name="Arakawa K."/>
        </authorList>
    </citation>
    <scope>NUCLEOTIDE SEQUENCE</scope>
</reference>